<dbReference type="Proteomes" id="UP000288607">
    <property type="component" value="Unassembled WGS sequence"/>
</dbReference>
<dbReference type="Gene3D" id="3.40.50.880">
    <property type="match status" value="1"/>
</dbReference>
<comment type="caution">
    <text evidence="1">The sequence shown here is derived from an EMBL/GenBank/DDBJ whole genome shotgun (WGS) entry which is preliminary data.</text>
</comment>
<dbReference type="PANTHER" id="PTHR43235:SF1">
    <property type="entry name" value="GLUTAMINE AMIDOTRANSFERASE PB2B2.05-RELATED"/>
    <property type="match status" value="1"/>
</dbReference>
<reference evidence="1 2" key="1">
    <citation type="submission" date="2018-09" db="EMBL/GenBank/DDBJ databases">
        <title>Characterization of the phylogenetic diversity of five novel species belonging to the genus Bifidobacterium.</title>
        <authorList>
            <person name="Lugli G.A."/>
            <person name="Duranti S."/>
            <person name="Milani C."/>
        </authorList>
    </citation>
    <scope>NUCLEOTIDE SEQUENCE [LARGE SCALE GENOMIC DNA]</scope>
    <source>
        <strain evidence="1 2">2028B</strain>
    </source>
</reference>
<protein>
    <submittedName>
        <fullName evidence="1">Amidotransferase</fullName>
    </submittedName>
</protein>
<evidence type="ECO:0000313" key="2">
    <source>
        <dbReference type="Proteomes" id="UP000288607"/>
    </source>
</evidence>
<dbReference type="InterPro" id="IPR044668">
    <property type="entry name" value="PuuD-like"/>
</dbReference>
<dbReference type="Pfam" id="PF07722">
    <property type="entry name" value="Peptidase_C26"/>
    <property type="match status" value="1"/>
</dbReference>
<keyword evidence="2" id="KW-1185">Reference proteome</keyword>
<dbReference type="InterPro" id="IPR011697">
    <property type="entry name" value="Peptidase_C26"/>
</dbReference>
<evidence type="ECO:0000313" key="1">
    <source>
        <dbReference type="EMBL" id="RSX51207.1"/>
    </source>
</evidence>
<dbReference type="AlphaFoldDB" id="A0A430FEF2"/>
<dbReference type="RefSeq" id="WP_126029944.1">
    <property type="nucleotide sequence ID" value="NZ_JAFEJY010000004.1"/>
</dbReference>
<dbReference type="PROSITE" id="PS51273">
    <property type="entry name" value="GATASE_TYPE_1"/>
    <property type="match status" value="1"/>
</dbReference>
<dbReference type="PANTHER" id="PTHR43235">
    <property type="entry name" value="GLUTAMINE AMIDOTRANSFERASE PB2B2.05-RELATED"/>
    <property type="match status" value="1"/>
</dbReference>
<name>A0A430FEF2_9BIFI</name>
<dbReference type="GO" id="GO:0016740">
    <property type="term" value="F:transferase activity"/>
    <property type="evidence" value="ECO:0007669"/>
    <property type="project" value="UniProtKB-KW"/>
</dbReference>
<dbReference type="OrthoDB" id="9813383at2"/>
<dbReference type="CDD" id="cd01745">
    <property type="entry name" value="GATase1_2"/>
    <property type="match status" value="1"/>
</dbReference>
<organism evidence="1 2">
    <name type="scientific">Bifidobacterium callimiconis</name>
    <dbReference type="NCBI Taxonomy" id="2306973"/>
    <lineage>
        <taxon>Bacteria</taxon>
        <taxon>Bacillati</taxon>
        <taxon>Actinomycetota</taxon>
        <taxon>Actinomycetes</taxon>
        <taxon>Bifidobacteriales</taxon>
        <taxon>Bifidobacteriaceae</taxon>
        <taxon>Bifidobacterium</taxon>
    </lineage>
</organism>
<dbReference type="InterPro" id="IPR029062">
    <property type="entry name" value="Class_I_gatase-like"/>
</dbReference>
<sequence length="254" mass="28056">MKPVVALMMQYSETVPGAFDIDPGYLRLLEFAGANVLTVDPSEDDDYLMDMLDRADGLLIPGGNDIDPVLYGGRTLPGMDEPVPLRDHAEAFLLRSAYDRHMPYLGVCRGLQMMCVLAGGNLYQQIADDLPNALDHWQRNPFSEPSHDVRILPGTPLRRILDCDTIDCDAMPVNSVHHQAVHRLGDGVEVQASAPDGVIESAYRPDRDFFMAVQWHPEQTPNAEPSRRLAGAFAAACLDYRTGFVALHKVVRGS</sequence>
<dbReference type="GO" id="GO:0006598">
    <property type="term" value="P:polyamine catabolic process"/>
    <property type="evidence" value="ECO:0007669"/>
    <property type="project" value="TreeGrafter"/>
</dbReference>
<dbReference type="GO" id="GO:0005829">
    <property type="term" value="C:cytosol"/>
    <property type="evidence" value="ECO:0007669"/>
    <property type="project" value="TreeGrafter"/>
</dbReference>
<proteinExistence type="predicted"/>
<gene>
    <name evidence="1" type="ORF">D2E23_1052</name>
</gene>
<accession>A0A430FEF2</accession>
<dbReference type="EMBL" id="QXGJ01000004">
    <property type="protein sequence ID" value="RSX51207.1"/>
    <property type="molecule type" value="Genomic_DNA"/>
</dbReference>
<keyword evidence="1" id="KW-0808">Transferase</keyword>
<dbReference type="SUPFAM" id="SSF52317">
    <property type="entry name" value="Class I glutamine amidotransferase-like"/>
    <property type="match status" value="1"/>
</dbReference>
<dbReference type="GO" id="GO:0033969">
    <property type="term" value="F:gamma-glutamyl-gamma-aminobutyrate hydrolase activity"/>
    <property type="evidence" value="ECO:0007669"/>
    <property type="project" value="TreeGrafter"/>
</dbReference>